<name>X0SB22_9ZZZZ</name>
<feature type="non-terminal residue" evidence="2">
    <location>
        <position position="1"/>
    </location>
</feature>
<reference evidence="2" key="1">
    <citation type="journal article" date="2014" name="Front. Microbiol.">
        <title>High frequency of phylogenetically diverse reductive dehalogenase-homologous genes in deep subseafloor sedimentary metagenomes.</title>
        <authorList>
            <person name="Kawai M."/>
            <person name="Futagami T."/>
            <person name="Toyoda A."/>
            <person name="Takaki Y."/>
            <person name="Nishi S."/>
            <person name="Hori S."/>
            <person name="Arai W."/>
            <person name="Tsubouchi T."/>
            <person name="Morono Y."/>
            <person name="Uchiyama I."/>
            <person name="Ito T."/>
            <person name="Fujiyama A."/>
            <person name="Inagaki F."/>
            <person name="Takami H."/>
        </authorList>
    </citation>
    <scope>NUCLEOTIDE SEQUENCE</scope>
    <source>
        <strain evidence="2">Expedition CK06-06</strain>
    </source>
</reference>
<organism evidence="2">
    <name type="scientific">marine sediment metagenome</name>
    <dbReference type="NCBI Taxonomy" id="412755"/>
    <lineage>
        <taxon>unclassified sequences</taxon>
        <taxon>metagenomes</taxon>
        <taxon>ecological metagenomes</taxon>
    </lineage>
</organism>
<evidence type="ECO:0000313" key="2">
    <source>
        <dbReference type="EMBL" id="GAF73107.1"/>
    </source>
</evidence>
<sequence>VARAALATEPSAAPSKLTDAAPEPSEPTVDCPKCGNGQGGYLCSHCKGTGKVRAAMADALEEKS</sequence>
<gene>
    <name evidence="2" type="ORF">S01H1_10622</name>
</gene>
<comment type="caution">
    <text evidence="2">The sequence shown here is derived from an EMBL/GenBank/DDBJ whole genome shotgun (WGS) entry which is preliminary data.</text>
</comment>
<dbReference type="EMBL" id="BARS01005419">
    <property type="protein sequence ID" value="GAF73107.1"/>
    <property type="molecule type" value="Genomic_DNA"/>
</dbReference>
<protein>
    <submittedName>
        <fullName evidence="2">Uncharacterized protein</fullName>
    </submittedName>
</protein>
<evidence type="ECO:0000256" key="1">
    <source>
        <dbReference type="SAM" id="MobiDB-lite"/>
    </source>
</evidence>
<proteinExistence type="predicted"/>
<dbReference type="AlphaFoldDB" id="X0SB22"/>
<feature type="region of interest" description="Disordered" evidence="1">
    <location>
        <begin position="1"/>
        <end position="29"/>
    </location>
</feature>
<accession>X0SB22</accession>